<dbReference type="Gene3D" id="3.80.10.10">
    <property type="entry name" value="Ribonuclease Inhibitor"/>
    <property type="match status" value="1"/>
</dbReference>
<dbReference type="InterPro" id="IPR019734">
    <property type="entry name" value="TPR_rpt"/>
</dbReference>
<keyword evidence="2" id="KW-0802">TPR repeat</keyword>
<dbReference type="SUPFAM" id="SSF48452">
    <property type="entry name" value="TPR-like"/>
    <property type="match status" value="1"/>
</dbReference>
<organism evidence="4 5">
    <name type="scientific">Gloeophyllum trabeum (strain ATCC 11539 / FP-39264 / Madison 617)</name>
    <name type="common">Brown rot fungus</name>
    <dbReference type="NCBI Taxonomy" id="670483"/>
    <lineage>
        <taxon>Eukaryota</taxon>
        <taxon>Fungi</taxon>
        <taxon>Dikarya</taxon>
        <taxon>Basidiomycota</taxon>
        <taxon>Agaricomycotina</taxon>
        <taxon>Agaricomycetes</taxon>
        <taxon>Gloeophyllales</taxon>
        <taxon>Gloeophyllaceae</taxon>
        <taxon>Gloeophyllum</taxon>
    </lineage>
</organism>
<dbReference type="KEGG" id="gtr:GLOTRDRAFT_136184"/>
<sequence>MSWKGHFDQGVKAFRSSNLEDALDHFTKAIEAGGNHYNLYDSRAAVLEKLGRTKDALRDAKATIDAGPSQWQGYARSSRLFFKLQKYTPAVTMADLALERLKEGDQKRAEDLRLIKGNAGAAQAALAREKKKQHAATFYHFGKLPVEIIGTIFSLSVEEDSARVIVLSHVCQHWRDISLKTPTLWSTLVLSRKRPGKKAMLWDARSAGMVKDLSIRKDFSDTDLAPNLPRWSFLRSFRTSSSLLGFHHILHPLNAREQEHLLRNIQEIACEAGDPSSLSSHPMPALRRLEVRSISFDWNAFSVQVSSLRELIAYDCPLFMDGVLSCLRANPMLETLSFAGGLTEHMLMGIRQDDDVIPLALPHLRSLELAHCSVWSDFLISMISLPCLETLTLTALRGRQDPSLQKLIHDGVQHLTEFRMQKCSVSPSTILKLLRAADALETLEVSHIGGDATARMGGDINDIVEALAAQPPAGSTPLCPSLQHLNVSHCPAIKTGPLVRLVKSRLTDGQSATTAVDSEQVENSVRRVKPLQSLVMDGCPLIEAEALPWLRSKVPLVSCVYMTKKAAQYKR</sequence>
<dbReference type="RefSeq" id="XP_007862302.1">
    <property type="nucleotide sequence ID" value="XM_007864111.1"/>
</dbReference>
<dbReference type="AlphaFoldDB" id="S7S0K4"/>
<gene>
    <name evidence="4" type="ORF">GLOTRDRAFT_136184</name>
</gene>
<evidence type="ECO:0000256" key="1">
    <source>
        <dbReference type="ARBA" id="ARBA00022737"/>
    </source>
</evidence>
<evidence type="ECO:0000256" key="2">
    <source>
        <dbReference type="ARBA" id="ARBA00022803"/>
    </source>
</evidence>
<keyword evidence="5" id="KW-1185">Reference proteome</keyword>
<dbReference type="PANTHER" id="PTHR22904">
    <property type="entry name" value="TPR REPEAT CONTAINING PROTEIN"/>
    <property type="match status" value="1"/>
</dbReference>
<dbReference type="SUPFAM" id="SSF81383">
    <property type="entry name" value="F-box domain"/>
    <property type="match status" value="1"/>
</dbReference>
<dbReference type="GeneID" id="19303487"/>
<feature type="domain" description="F-box" evidence="3">
    <location>
        <begin position="142"/>
        <end position="190"/>
    </location>
</feature>
<reference evidence="4 5" key="1">
    <citation type="journal article" date="2012" name="Science">
        <title>The Paleozoic origin of enzymatic lignin decomposition reconstructed from 31 fungal genomes.</title>
        <authorList>
            <person name="Floudas D."/>
            <person name="Binder M."/>
            <person name="Riley R."/>
            <person name="Barry K."/>
            <person name="Blanchette R.A."/>
            <person name="Henrissat B."/>
            <person name="Martinez A.T."/>
            <person name="Otillar R."/>
            <person name="Spatafora J.W."/>
            <person name="Yadav J.S."/>
            <person name="Aerts A."/>
            <person name="Benoit I."/>
            <person name="Boyd A."/>
            <person name="Carlson A."/>
            <person name="Copeland A."/>
            <person name="Coutinho P.M."/>
            <person name="de Vries R.P."/>
            <person name="Ferreira P."/>
            <person name="Findley K."/>
            <person name="Foster B."/>
            <person name="Gaskell J."/>
            <person name="Glotzer D."/>
            <person name="Gorecki P."/>
            <person name="Heitman J."/>
            <person name="Hesse C."/>
            <person name="Hori C."/>
            <person name="Igarashi K."/>
            <person name="Jurgens J.A."/>
            <person name="Kallen N."/>
            <person name="Kersten P."/>
            <person name="Kohler A."/>
            <person name="Kuees U."/>
            <person name="Kumar T.K.A."/>
            <person name="Kuo A."/>
            <person name="LaButti K."/>
            <person name="Larrondo L.F."/>
            <person name="Lindquist E."/>
            <person name="Ling A."/>
            <person name="Lombard V."/>
            <person name="Lucas S."/>
            <person name="Lundell T."/>
            <person name="Martin R."/>
            <person name="McLaughlin D.J."/>
            <person name="Morgenstern I."/>
            <person name="Morin E."/>
            <person name="Murat C."/>
            <person name="Nagy L.G."/>
            <person name="Nolan M."/>
            <person name="Ohm R.A."/>
            <person name="Patyshakuliyeva A."/>
            <person name="Rokas A."/>
            <person name="Ruiz-Duenas F.J."/>
            <person name="Sabat G."/>
            <person name="Salamov A."/>
            <person name="Samejima M."/>
            <person name="Schmutz J."/>
            <person name="Slot J.C."/>
            <person name="St John F."/>
            <person name="Stenlid J."/>
            <person name="Sun H."/>
            <person name="Sun S."/>
            <person name="Syed K."/>
            <person name="Tsang A."/>
            <person name="Wiebenga A."/>
            <person name="Young D."/>
            <person name="Pisabarro A."/>
            <person name="Eastwood D.C."/>
            <person name="Martin F."/>
            <person name="Cullen D."/>
            <person name="Grigoriev I.V."/>
            <person name="Hibbett D.S."/>
        </authorList>
    </citation>
    <scope>NUCLEOTIDE SEQUENCE [LARGE SCALE GENOMIC DNA]</scope>
    <source>
        <strain evidence="4 5">ATCC 11539</strain>
    </source>
</reference>
<dbReference type="eggNOG" id="ENOG502S69X">
    <property type="taxonomic scope" value="Eukaryota"/>
</dbReference>
<protein>
    <recommendedName>
        <fullName evidence="3">F-box domain-containing protein</fullName>
    </recommendedName>
</protein>
<dbReference type="InterPro" id="IPR036047">
    <property type="entry name" value="F-box-like_dom_sf"/>
</dbReference>
<dbReference type="OMA" id="FSCVYMT"/>
<dbReference type="SUPFAM" id="SSF52047">
    <property type="entry name" value="RNI-like"/>
    <property type="match status" value="1"/>
</dbReference>
<dbReference type="PANTHER" id="PTHR22904:SF523">
    <property type="entry name" value="STRESS-INDUCED-PHOSPHOPROTEIN 1"/>
    <property type="match status" value="1"/>
</dbReference>
<dbReference type="Gene3D" id="1.20.1280.50">
    <property type="match status" value="1"/>
</dbReference>
<accession>S7S0K4</accession>
<dbReference type="InterPro" id="IPR011990">
    <property type="entry name" value="TPR-like_helical_dom_sf"/>
</dbReference>
<dbReference type="GO" id="GO:0051879">
    <property type="term" value="F:Hsp90 protein binding"/>
    <property type="evidence" value="ECO:0007669"/>
    <property type="project" value="TreeGrafter"/>
</dbReference>
<dbReference type="SMART" id="SM00028">
    <property type="entry name" value="TPR"/>
    <property type="match status" value="2"/>
</dbReference>
<dbReference type="InterPro" id="IPR001810">
    <property type="entry name" value="F-box_dom"/>
</dbReference>
<dbReference type="Pfam" id="PF12937">
    <property type="entry name" value="F-box-like"/>
    <property type="match status" value="1"/>
</dbReference>
<keyword evidence="1" id="KW-0677">Repeat</keyword>
<evidence type="ECO:0000259" key="3">
    <source>
        <dbReference type="Pfam" id="PF12937"/>
    </source>
</evidence>
<name>S7S0K4_GLOTA</name>
<dbReference type="InterPro" id="IPR032675">
    <property type="entry name" value="LRR_dom_sf"/>
</dbReference>
<dbReference type="HOGENOM" id="CLU_511015_0_0_1"/>
<dbReference type="OrthoDB" id="2423701at2759"/>
<evidence type="ECO:0000313" key="5">
    <source>
        <dbReference type="Proteomes" id="UP000030669"/>
    </source>
</evidence>
<dbReference type="Proteomes" id="UP000030669">
    <property type="component" value="Unassembled WGS sequence"/>
</dbReference>
<evidence type="ECO:0000313" key="4">
    <source>
        <dbReference type="EMBL" id="EPQ59264.1"/>
    </source>
</evidence>
<proteinExistence type="predicted"/>
<dbReference type="EMBL" id="KB469297">
    <property type="protein sequence ID" value="EPQ59264.1"/>
    <property type="molecule type" value="Genomic_DNA"/>
</dbReference>
<dbReference type="Gene3D" id="1.25.40.10">
    <property type="entry name" value="Tetratricopeptide repeat domain"/>
    <property type="match status" value="1"/>
</dbReference>